<evidence type="ECO:0000259" key="3">
    <source>
        <dbReference type="Pfam" id="PF01551"/>
    </source>
</evidence>
<dbReference type="InterPro" id="IPR011055">
    <property type="entry name" value="Dup_hybrid_motif"/>
</dbReference>
<dbReference type="GO" id="GO:0004222">
    <property type="term" value="F:metalloendopeptidase activity"/>
    <property type="evidence" value="ECO:0000318"/>
    <property type="project" value="GO_Central"/>
</dbReference>
<evidence type="ECO:0000313" key="4">
    <source>
        <dbReference type="EMBL" id="BAC91412.1"/>
    </source>
</evidence>
<dbReference type="InterPro" id="IPR050570">
    <property type="entry name" value="Cell_wall_metabolism_enzyme"/>
</dbReference>
<keyword evidence="5" id="KW-1185">Reference proteome</keyword>
<reference evidence="4 5" key="1">
    <citation type="journal article" date="2003" name="DNA Res.">
        <title>Complete genome structure of Gloeobacter violaceus PCC 7421, a cyanobacterium that lacks thylakoids.</title>
        <authorList>
            <person name="Nakamura Y."/>
            <person name="Kaneko T."/>
            <person name="Sato S."/>
            <person name="Mimuro M."/>
            <person name="Miyashita H."/>
            <person name="Tsuchiya T."/>
            <person name="Sasamoto S."/>
            <person name="Watanabe A."/>
            <person name="Kawashima K."/>
            <person name="Kishida Y."/>
            <person name="Kiyokawa C."/>
            <person name="Kohara M."/>
            <person name="Matsumoto M."/>
            <person name="Matsuno A."/>
            <person name="Nakazaki N."/>
            <person name="Shimpo S."/>
            <person name="Takeuchi C."/>
            <person name="Yamada M."/>
            <person name="Tabata S."/>
        </authorList>
    </citation>
    <scope>NUCLEOTIDE SEQUENCE [LARGE SCALE GENOMIC DNA]</scope>
    <source>
        <strain evidence="5">ATCC 29082 / PCC 7421</strain>
    </source>
</reference>
<name>Q7NFQ3_GLOVI</name>
<reference evidence="4 5" key="2">
    <citation type="journal article" date="2003" name="DNA Res.">
        <title>Complete genome structure of Gloeobacter violaceus PCC 7421, a cyanobacterium that lacks thylakoids (supplement).</title>
        <authorList>
            <person name="Nakamura Y."/>
            <person name="Kaneko T."/>
            <person name="Sato S."/>
            <person name="Mimuro M."/>
            <person name="Miyashita H."/>
            <person name="Tsuchiya T."/>
            <person name="Sasamoto S."/>
            <person name="Watanabe A."/>
            <person name="Kawashima K."/>
            <person name="Kishida Y."/>
            <person name="Kiyokawa C."/>
            <person name="Kohara M."/>
            <person name="Matsumoto M."/>
            <person name="Matsuno A."/>
            <person name="Nakazaki N."/>
            <person name="Shimpo S."/>
            <person name="Takeuchi C."/>
            <person name="Yamada M."/>
            <person name="Tabata S."/>
        </authorList>
    </citation>
    <scope>NUCLEOTIDE SEQUENCE [LARGE SCALE GENOMIC DNA]</scope>
    <source>
        <strain evidence="5">ATCC 29082 / PCC 7421</strain>
    </source>
</reference>
<evidence type="ECO:0000313" key="5">
    <source>
        <dbReference type="Proteomes" id="UP000000557"/>
    </source>
</evidence>
<dbReference type="AlphaFoldDB" id="Q7NFQ3"/>
<evidence type="ECO:0000256" key="1">
    <source>
        <dbReference type="SAM" id="MobiDB-lite"/>
    </source>
</evidence>
<dbReference type="Proteomes" id="UP000000557">
    <property type="component" value="Chromosome"/>
</dbReference>
<dbReference type="PhylomeDB" id="Q7NFQ3"/>
<feature type="chain" id="PRO_5004288825" evidence="2">
    <location>
        <begin position="25"/>
        <end position="197"/>
    </location>
</feature>
<feature type="domain" description="M23ase beta-sheet core" evidence="3">
    <location>
        <begin position="64"/>
        <end position="157"/>
    </location>
</feature>
<dbReference type="InParanoid" id="Q7NFQ3"/>
<accession>Q7NFQ3</accession>
<dbReference type="CDD" id="cd12797">
    <property type="entry name" value="M23_peptidase"/>
    <property type="match status" value="1"/>
</dbReference>
<evidence type="ECO:0000256" key="2">
    <source>
        <dbReference type="SAM" id="SignalP"/>
    </source>
</evidence>
<protein>
    <submittedName>
        <fullName evidence="4">Gll3471 protein</fullName>
    </submittedName>
</protein>
<dbReference type="InterPro" id="IPR016047">
    <property type="entry name" value="M23ase_b-sheet_dom"/>
</dbReference>
<dbReference type="Gene3D" id="2.70.70.10">
    <property type="entry name" value="Glucose Permease (Domain IIA)"/>
    <property type="match status" value="1"/>
</dbReference>
<organism evidence="4 5">
    <name type="scientific">Gloeobacter violaceus (strain ATCC 29082 / PCC 7421)</name>
    <dbReference type="NCBI Taxonomy" id="251221"/>
    <lineage>
        <taxon>Bacteria</taxon>
        <taxon>Bacillati</taxon>
        <taxon>Cyanobacteriota</taxon>
        <taxon>Cyanophyceae</taxon>
        <taxon>Gloeobacterales</taxon>
        <taxon>Gloeobacteraceae</taxon>
        <taxon>Gloeobacter</taxon>
    </lineage>
</organism>
<dbReference type="KEGG" id="gvi:gll3471"/>
<sequence length="197" mass="21356">MPSMWCRPVLVAILLASLGLPAPASENAQLALWRQVSFPLENFSGFSSRFGWRTSPTGARRREFHSGLDMPAPVGTYIRAWADGQVRTVRYDGRCGWHVVVTSGDWTSTYCHISAVGVQEGQTVRAGEVVAAVGSTGRSTGPHLHWTLRHRGKLVDPELVLQAMQLAWQGAAAPEVAPAQDVPDEAQHSPLPVGEQP</sequence>
<keyword evidence="2" id="KW-0732">Signal</keyword>
<dbReference type="EnsemblBacteria" id="BAC91412">
    <property type="protein sequence ID" value="BAC91412"/>
    <property type="gene ID" value="BAC91412"/>
</dbReference>
<dbReference type="EMBL" id="BA000045">
    <property type="protein sequence ID" value="BAC91412.1"/>
    <property type="molecule type" value="Genomic_DNA"/>
</dbReference>
<feature type="signal peptide" evidence="2">
    <location>
        <begin position="1"/>
        <end position="24"/>
    </location>
</feature>
<dbReference type="PANTHER" id="PTHR21666">
    <property type="entry name" value="PEPTIDASE-RELATED"/>
    <property type="match status" value="1"/>
</dbReference>
<feature type="region of interest" description="Disordered" evidence="1">
    <location>
        <begin position="175"/>
        <end position="197"/>
    </location>
</feature>
<dbReference type="eggNOG" id="COG0739">
    <property type="taxonomic scope" value="Bacteria"/>
</dbReference>
<dbReference type="STRING" id="251221.gene:10760983"/>
<dbReference type="Pfam" id="PF01551">
    <property type="entry name" value="Peptidase_M23"/>
    <property type="match status" value="1"/>
</dbReference>
<dbReference type="PANTHER" id="PTHR21666:SF293">
    <property type="entry name" value="SLL1488 PROTEIN"/>
    <property type="match status" value="1"/>
</dbReference>
<gene>
    <name evidence="4" type="ordered locus">gll3471</name>
</gene>
<proteinExistence type="predicted"/>
<dbReference type="OrthoDB" id="507840at2"/>
<dbReference type="HOGENOM" id="CLU_107556_0_0_3"/>
<dbReference type="SUPFAM" id="SSF51261">
    <property type="entry name" value="Duplicated hybrid motif"/>
    <property type="match status" value="1"/>
</dbReference>